<dbReference type="Proteomes" id="UP001237207">
    <property type="component" value="Unassembled WGS sequence"/>
</dbReference>
<name>A0AAJ1T153_9BACI</name>
<reference evidence="1" key="1">
    <citation type="submission" date="2023-07" db="EMBL/GenBank/DDBJ databases">
        <title>Genomic Encyclopedia of Type Strains, Phase IV (KMG-IV): sequencing the most valuable type-strain genomes for metagenomic binning, comparative biology and taxonomic classification.</title>
        <authorList>
            <person name="Goeker M."/>
        </authorList>
    </citation>
    <scope>NUCLEOTIDE SEQUENCE</scope>
    <source>
        <strain evidence="1">DSM 23947</strain>
    </source>
</reference>
<dbReference type="EMBL" id="JAUSUC010000047">
    <property type="protein sequence ID" value="MDQ0216389.1"/>
    <property type="molecule type" value="Genomic_DNA"/>
</dbReference>
<organism evidence="1 2">
    <name type="scientific">Oikeobacillus pervagus</name>
    <dbReference type="NCBI Taxonomy" id="1325931"/>
    <lineage>
        <taxon>Bacteria</taxon>
        <taxon>Bacillati</taxon>
        <taxon>Bacillota</taxon>
        <taxon>Bacilli</taxon>
        <taxon>Bacillales</taxon>
        <taxon>Bacillaceae</taxon>
        <taxon>Oikeobacillus</taxon>
    </lineage>
</organism>
<dbReference type="AlphaFoldDB" id="A0AAJ1T153"/>
<evidence type="ECO:0000313" key="1">
    <source>
        <dbReference type="EMBL" id="MDQ0216389.1"/>
    </source>
</evidence>
<dbReference type="RefSeq" id="WP_307258404.1">
    <property type="nucleotide sequence ID" value="NZ_JAUSUC010000047.1"/>
</dbReference>
<comment type="caution">
    <text evidence="1">The sequence shown here is derived from an EMBL/GenBank/DDBJ whole genome shotgun (WGS) entry which is preliminary data.</text>
</comment>
<protein>
    <submittedName>
        <fullName evidence="1">Uncharacterized protein</fullName>
    </submittedName>
</protein>
<sequence>MPRKPAQTNEVVDKELEDSQINTENNIDEISNLNRMLAAVLNYLTDEDVEEIDTEHLFTNTEGLREWWTQYQESNRKQIEKEIKQSLGQLSLKELKTIREQIKDKK</sequence>
<proteinExistence type="predicted"/>
<keyword evidence="2" id="KW-1185">Reference proteome</keyword>
<evidence type="ECO:0000313" key="2">
    <source>
        <dbReference type="Proteomes" id="UP001237207"/>
    </source>
</evidence>
<gene>
    <name evidence="1" type="ORF">J2S13_002847</name>
</gene>
<accession>A0AAJ1T153</accession>